<dbReference type="GO" id="GO:0004364">
    <property type="term" value="F:glutathione transferase activity"/>
    <property type="evidence" value="ECO:0007669"/>
    <property type="project" value="TreeGrafter"/>
</dbReference>
<dbReference type="InterPro" id="IPR036282">
    <property type="entry name" value="Glutathione-S-Trfase_C_sf"/>
</dbReference>
<evidence type="ECO:0000259" key="2">
    <source>
        <dbReference type="PROSITE" id="PS50404"/>
    </source>
</evidence>
<dbReference type="PANTHER" id="PTHR43969">
    <property type="entry name" value="GLUTATHIONE S TRANSFERASE D10, ISOFORM A-RELATED"/>
    <property type="match status" value="1"/>
</dbReference>
<dbReference type="InterPro" id="IPR040079">
    <property type="entry name" value="Glutathione_S-Trfase"/>
</dbReference>
<feature type="domain" description="GST C-terminal" evidence="3">
    <location>
        <begin position="90"/>
        <end position="221"/>
    </location>
</feature>
<keyword evidence="5" id="KW-1185">Reference proteome</keyword>
<dbReference type="Pfam" id="PF13409">
    <property type="entry name" value="GST_N_2"/>
    <property type="match status" value="1"/>
</dbReference>
<dbReference type="GO" id="GO:0006749">
    <property type="term" value="P:glutathione metabolic process"/>
    <property type="evidence" value="ECO:0007669"/>
    <property type="project" value="TreeGrafter"/>
</dbReference>
<dbReference type="InterPro" id="IPR004045">
    <property type="entry name" value="Glutathione_S-Trfase_N"/>
</dbReference>
<comment type="caution">
    <text evidence="4">The sequence shown here is derived from an EMBL/GenBank/DDBJ whole genome shotgun (WGS) entry which is preliminary data.</text>
</comment>
<reference evidence="4 5" key="1">
    <citation type="submission" date="2023-03" db="EMBL/GenBank/DDBJ databases">
        <title>Genome insight into feeding habits of ladybird beetles.</title>
        <authorList>
            <person name="Li H.-S."/>
            <person name="Huang Y.-H."/>
            <person name="Pang H."/>
        </authorList>
    </citation>
    <scope>NUCLEOTIDE SEQUENCE [LARGE SCALE GENOMIC DNA]</scope>
    <source>
        <strain evidence="4">SYSU_2023b</strain>
        <tissue evidence="4">Whole body</tissue>
    </source>
</reference>
<dbReference type="InterPro" id="IPR010987">
    <property type="entry name" value="Glutathione-S-Trfase_C-like"/>
</dbReference>
<dbReference type="InterPro" id="IPR004046">
    <property type="entry name" value="GST_C"/>
</dbReference>
<organism evidence="4 5">
    <name type="scientific">Henosepilachna vigintioctopunctata</name>
    <dbReference type="NCBI Taxonomy" id="420089"/>
    <lineage>
        <taxon>Eukaryota</taxon>
        <taxon>Metazoa</taxon>
        <taxon>Ecdysozoa</taxon>
        <taxon>Arthropoda</taxon>
        <taxon>Hexapoda</taxon>
        <taxon>Insecta</taxon>
        <taxon>Pterygota</taxon>
        <taxon>Neoptera</taxon>
        <taxon>Endopterygota</taxon>
        <taxon>Coleoptera</taxon>
        <taxon>Polyphaga</taxon>
        <taxon>Cucujiformia</taxon>
        <taxon>Coccinelloidea</taxon>
        <taxon>Coccinellidae</taxon>
        <taxon>Epilachninae</taxon>
        <taxon>Epilachnini</taxon>
        <taxon>Henosepilachna</taxon>
    </lineage>
</organism>
<dbReference type="SFLD" id="SFLDG01153">
    <property type="entry name" value="Main.4:_Theta-like"/>
    <property type="match status" value="1"/>
</dbReference>
<evidence type="ECO:0000313" key="5">
    <source>
        <dbReference type="Proteomes" id="UP001431783"/>
    </source>
</evidence>
<dbReference type="PROSITE" id="PS50405">
    <property type="entry name" value="GST_CTER"/>
    <property type="match status" value="1"/>
</dbReference>
<sequence>MKAPKLYSLLYSPPARSVLLTARAIGLKLEIQTVDLGKKEQLTPDFLAKNPQHTIPTLEEPDGFVVWDSHAIMPYIVEKYASDDSFYPKDLRKRAVIQQRLHFDTMSGIVRSNAINPLFHEGATTIQEKTVETIKGHYSLLEKFLEKSEWIAGDTITIADFSLIPSIATSNIIVPVDEKDYPKVKNWLKKAESWEYYDENKIGHEALEALILERLRRETAY</sequence>
<dbReference type="Proteomes" id="UP001431783">
    <property type="component" value="Unassembled WGS sequence"/>
</dbReference>
<dbReference type="Gene3D" id="1.20.1050.10">
    <property type="match status" value="1"/>
</dbReference>
<dbReference type="FunFam" id="3.40.30.10:FF:000034">
    <property type="entry name" value="glutathione S-transferase 1"/>
    <property type="match status" value="1"/>
</dbReference>
<dbReference type="SUPFAM" id="SSF52833">
    <property type="entry name" value="Thioredoxin-like"/>
    <property type="match status" value="1"/>
</dbReference>
<evidence type="ECO:0008006" key="6">
    <source>
        <dbReference type="Google" id="ProtNLM"/>
    </source>
</evidence>
<dbReference type="SFLD" id="SFLDS00019">
    <property type="entry name" value="Glutathione_Transferase_(cytos"/>
    <property type="match status" value="1"/>
</dbReference>
<proteinExistence type="predicted"/>
<dbReference type="EMBL" id="JARQZJ010000066">
    <property type="protein sequence ID" value="KAK9880916.1"/>
    <property type="molecule type" value="Genomic_DNA"/>
</dbReference>
<dbReference type="PANTHER" id="PTHR43969:SF8">
    <property type="entry name" value="GLUTATHIONE S TRANSFERASE E13, ISOFORM A-RELATED"/>
    <property type="match status" value="1"/>
</dbReference>
<dbReference type="Gene3D" id="3.40.30.10">
    <property type="entry name" value="Glutaredoxin"/>
    <property type="match status" value="1"/>
</dbReference>
<evidence type="ECO:0000259" key="3">
    <source>
        <dbReference type="PROSITE" id="PS50405"/>
    </source>
</evidence>
<comment type="subunit">
    <text evidence="1">Homodimer.</text>
</comment>
<dbReference type="AlphaFoldDB" id="A0AAW1UBB2"/>
<dbReference type="Pfam" id="PF00043">
    <property type="entry name" value="GST_C"/>
    <property type="match status" value="1"/>
</dbReference>
<feature type="domain" description="GST N-terminal" evidence="2">
    <location>
        <begin position="2"/>
        <end position="84"/>
    </location>
</feature>
<dbReference type="PROSITE" id="PS50404">
    <property type="entry name" value="GST_NTER"/>
    <property type="match status" value="1"/>
</dbReference>
<dbReference type="CDD" id="cd03045">
    <property type="entry name" value="GST_N_Delta_Epsilon"/>
    <property type="match status" value="1"/>
</dbReference>
<accession>A0AAW1UBB2</accession>
<dbReference type="CDD" id="cd03177">
    <property type="entry name" value="GST_C_Delta_Epsilon"/>
    <property type="match status" value="1"/>
</dbReference>
<gene>
    <name evidence="4" type="ORF">WA026_013249</name>
</gene>
<protein>
    <recommendedName>
        <fullName evidence="6">Glutathione transferase</fullName>
    </recommendedName>
</protein>
<evidence type="ECO:0000256" key="1">
    <source>
        <dbReference type="ARBA" id="ARBA00011738"/>
    </source>
</evidence>
<name>A0AAW1UBB2_9CUCU</name>
<dbReference type="SUPFAM" id="SSF47616">
    <property type="entry name" value="GST C-terminal domain-like"/>
    <property type="match status" value="1"/>
</dbReference>
<dbReference type="SFLD" id="SFLDG00358">
    <property type="entry name" value="Main_(cytGST)"/>
    <property type="match status" value="1"/>
</dbReference>
<evidence type="ECO:0000313" key="4">
    <source>
        <dbReference type="EMBL" id="KAK9880916.1"/>
    </source>
</evidence>
<dbReference type="InterPro" id="IPR036249">
    <property type="entry name" value="Thioredoxin-like_sf"/>
</dbReference>
<dbReference type="FunFam" id="1.20.1050.10:FF:000007">
    <property type="entry name" value="Glutathione S-transferase 1-1"/>
    <property type="match status" value="1"/>
</dbReference>